<dbReference type="GO" id="GO:0008171">
    <property type="term" value="F:O-methyltransferase activity"/>
    <property type="evidence" value="ECO:0007669"/>
    <property type="project" value="InterPro"/>
</dbReference>
<evidence type="ECO:0000256" key="1">
    <source>
        <dbReference type="ARBA" id="ARBA00022603"/>
    </source>
</evidence>
<evidence type="ECO:0000256" key="3">
    <source>
        <dbReference type="ARBA" id="ARBA00022691"/>
    </source>
</evidence>
<accession>A0A0B7KQN3</accession>
<dbReference type="AlphaFoldDB" id="A0A0B7KQN3"/>
<keyword evidence="3" id="KW-0949">S-adenosyl-L-methionine</keyword>
<evidence type="ECO:0000313" key="5">
    <source>
        <dbReference type="EMBL" id="CEO57240.1"/>
    </source>
</evidence>
<name>A0A0B7KQN3_BIOOC</name>
<keyword evidence="2" id="KW-0808">Transferase</keyword>
<dbReference type="PANTHER" id="PTHR43712">
    <property type="entry name" value="PUTATIVE (AFU_ORTHOLOGUE AFUA_4G14580)-RELATED"/>
    <property type="match status" value="1"/>
</dbReference>
<dbReference type="SUPFAM" id="SSF53335">
    <property type="entry name" value="S-adenosyl-L-methionine-dependent methyltransferases"/>
    <property type="match status" value="1"/>
</dbReference>
<dbReference type="SUPFAM" id="SSF46785">
    <property type="entry name" value="Winged helix' DNA-binding domain"/>
    <property type="match status" value="1"/>
</dbReference>
<dbReference type="InterPro" id="IPR036390">
    <property type="entry name" value="WH_DNA-bd_sf"/>
</dbReference>
<keyword evidence="1" id="KW-0489">Methyltransferase</keyword>
<sequence>MNCDDTDYEVLASQIESLLKRPDGALQIRDEKTRRRLVEGARKLAESLEFPRETYRRIQYSHLVLPLAVVGVDTGVFSALASENRPFCSTELAKKTGVDTQLLRRLLRYYQATDMISQVAVDTYQSSPVANVLSSDNHSDSLRFTHKITAQGSSNLPDWLRSIQYSCPVGVSPTAWTSSIPSELDPFTYLKHNPWALKLFQSHMMAQRVGRKSLMDAFDFKKHLNTQDISSSTFLFVDIGGGTGSQSLAFRKQYSKLPGRVALQDRPEVVERVKPMFANIENIEAEVYDFSTTPQPIRGARVYYMRNIFHAWADAKCVEILLNIKAGMTEQSVLMIDEIAIPETNAKGQAAQHDLEVMICVGGVERTEGQWASLLSGVGLIVHEIVKYDEDYEDALIIAGLA</sequence>
<dbReference type="Pfam" id="PF00891">
    <property type="entry name" value="Methyltransf_2"/>
    <property type="match status" value="1"/>
</dbReference>
<organism evidence="5">
    <name type="scientific">Bionectria ochroleuca</name>
    <name type="common">Gliocladium roseum</name>
    <dbReference type="NCBI Taxonomy" id="29856"/>
    <lineage>
        <taxon>Eukaryota</taxon>
        <taxon>Fungi</taxon>
        <taxon>Dikarya</taxon>
        <taxon>Ascomycota</taxon>
        <taxon>Pezizomycotina</taxon>
        <taxon>Sordariomycetes</taxon>
        <taxon>Hypocreomycetidae</taxon>
        <taxon>Hypocreales</taxon>
        <taxon>Bionectriaceae</taxon>
        <taxon>Clonostachys</taxon>
    </lineage>
</organism>
<dbReference type="EMBL" id="CDPU01000092">
    <property type="protein sequence ID" value="CEO57240.1"/>
    <property type="molecule type" value="Genomic_DNA"/>
</dbReference>
<evidence type="ECO:0000256" key="2">
    <source>
        <dbReference type="ARBA" id="ARBA00022679"/>
    </source>
</evidence>
<dbReference type="InterPro" id="IPR029063">
    <property type="entry name" value="SAM-dependent_MTases_sf"/>
</dbReference>
<dbReference type="PANTHER" id="PTHR43712:SF1">
    <property type="entry name" value="HYPOTHETICAL O-METHYLTRANSFERASE (EUROFUNG)-RELATED"/>
    <property type="match status" value="1"/>
</dbReference>
<dbReference type="GO" id="GO:0032259">
    <property type="term" value="P:methylation"/>
    <property type="evidence" value="ECO:0007669"/>
    <property type="project" value="UniProtKB-KW"/>
</dbReference>
<dbReference type="Gene3D" id="1.10.10.10">
    <property type="entry name" value="Winged helix-like DNA-binding domain superfamily/Winged helix DNA-binding domain"/>
    <property type="match status" value="1"/>
</dbReference>
<evidence type="ECO:0000259" key="4">
    <source>
        <dbReference type="Pfam" id="PF00891"/>
    </source>
</evidence>
<reference evidence="5" key="1">
    <citation type="submission" date="2015-01" db="EMBL/GenBank/DDBJ databases">
        <authorList>
            <person name="Durling Mikael"/>
        </authorList>
    </citation>
    <scope>NUCLEOTIDE SEQUENCE</scope>
</reference>
<feature type="domain" description="O-methyltransferase C-terminal" evidence="4">
    <location>
        <begin position="221"/>
        <end position="379"/>
    </location>
</feature>
<dbReference type="InterPro" id="IPR001077">
    <property type="entry name" value="COMT_C"/>
</dbReference>
<proteinExistence type="predicted"/>
<gene>
    <name evidence="5" type="ORF">BN869_000013298_1</name>
</gene>
<dbReference type="InterPro" id="IPR036388">
    <property type="entry name" value="WH-like_DNA-bd_sf"/>
</dbReference>
<dbReference type="InterPro" id="IPR016461">
    <property type="entry name" value="COMT-like"/>
</dbReference>
<protein>
    <recommendedName>
        <fullName evidence="4">O-methyltransferase C-terminal domain-containing protein</fullName>
    </recommendedName>
</protein>
<dbReference type="Gene3D" id="3.40.50.150">
    <property type="entry name" value="Vaccinia Virus protein VP39"/>
    <property type="match status" value="1"/>
</dbReference>
<dbReference type="PROSITE" id="PS51683">
    <property type="entry name" value="SAM_OMT_II"/>
    <property type="match status" value="1"/>
</dbReference>